<dbReference type="GO" id="GO:0005886">
    <property type="term" value="C:plasma membrane"/>
    <property type="evidence" value="ECO:0007669"/>
    <property type="project" value="UniProtKB-SubCell"/>
</dbReference>
<keyword evidence="6 7" id="KW-0472">Membrane</keyword>
<keyword evidence="9" id="KW-1185">Reference proteome</keyword>
<dbReference type="AlphaFoldDB" id="A0A1G9MDL0"/>
<sequence>MSHEPQPLLPRELTHARLTQRISDLVLHQRSPLGWWIALVICALLTLMLLVAIWVLFSTGVGIFGLNIPVAWGLPIVNTIWWIGIAHAGTLISAVLLLTRQPWRASINRFAEAMAMFAIVCAGMYPLLHLGRAEFFYYLLPYPDTMDLWPQWRSPLVWDFFAITMYLVFTSLFLFMSLLPDLATLRDRATHRFQQYFYAILALGWRGSATHWARYEKATMILAAVATPIVVTVTGIISLDLSVSIVPGYHFTIFPPYFVCGALFSGFSTVALLAVLLRSLFGLRDLVTDIHLDYLGRMMLLFGLAVTYAYTQEMFTAWYSGEDYYRYVYIDRWTGPYAPVWWSMIFCNAVLIQLLWFKRVRRSGIAMLCLALTSNLGMWLERFQIVFTSTHADYMPANWDINWPTGWDWAAYFGSLGLFGFLLLLFVRIMPLMSMHDMRALIALRRGGRDDG</sequence>
<feature type="transmembrane region" description="Helical" evidence="7">
    <location>
        <begin position="110"/>
        <end position="128"/>
    </location>
</feature>
<comment type="subcellular location">
    <subcellularLocation>
        <location evidence="1">Cell membrane</location>
        <topology evidence="1">Multi-pass membrane protein</topology>
    </subcellularLocation>
</comment>
<feature type="transmembrane region" description="Helical" evidence="7">
    <location>
        <begin position="339"/>
        <end position="357"/>
    </location>
</feature>
<evidence type="ECO:0000256" key="6">
    <source>
        <dbReference type="ARBA" id="ARBA00023136"/>
    </source>
</evidence>
<reference evidence="8 9" key="1">
    <citation type="submission" date="2016-10" db="EMBL/GenBank/DDBJ databases">
        <authorList>
            <person name="de Groot N.N."/>
        </authorList>
    </citation>
    <scope>NUCLEOTIDE SEQUENCE [LARGE SCALE GENOMIC DNA]</scope>
    <source>
        <strain evidence="8 9">DSM 14789</strain>
    </source>
</reference>
<dbReference type="EMBL" id="FNGI01000006">
    <property type="protein sequence ID" value="SDL72007.1"/>
    <property type="molecule type" value="Genomic_DNA"/>
</dbReference>
<evidence type="ECO:0000256" key="1">
    <source>
        <dbReference type="ARBA" id="ARBA00004651"/>
    </source>
</evidence>
<evidence type="ECO:0000256" key="7">
    <source>
        <dbReference type="SAM" id="Phobius"/>
    </source>
</evidence>
<evidence type="ECO:0000256" key="4">
    <source>
        <dbReference type="ARBA" id="ARBA00022692"/>
    </source>
</evidence>
<feature type="transmembrane region" description="Helical" evidence="7">
    <location>
        <begin position="156"/>
        <end position="179"/>
    </location>
</feature>
<dbReference type="InterPro" id="IPR005614">
    <property type="entry name" value="NrfD-like"/>
</dbReference>
<gene>
    <name evidence="8" type="ORF">SAMN05661010_02411</name>
</gene>
<protein>
    <submittedName>
        <fullName evidence="8">Quinol:cytochrome c oxidoreductase quinone-binding subunit 1</fullName>
    </submittedName>
</protein>
<keyword evidence="3" id="KW-1003">Cell membrane</keyword>
<dbReference type="RefSeq" id="WP_089728875.1">
    <property type="nucleotide sequence ID" value="NZ_FNGI01000006.1"/>
</dbReference>
<dbReference type="Proteomes" id="UP000198654">
    <property type="component" value="Unassembled WGS sequence"/>
</dbReference>
<comment type="similarity">
    <text evidence="2">Belongs to the NrfD family.</text>
</comment>
<feature type="transmembrane region" description="Helical" evidence="7">
    <location>
        <begin position="298"/>
        <end position="319"/>
    </location>
</feature>
<dbReference type="PANTHER" id="PTHR43044:SF2">
    <property type="entry name" value="POLYSULPHIDE REDUCTASE NRFD"/>
    <property type="match status" value="1"/>
</dbReference>
<evidence type="ECO:0000313" key="9">
    <source>
        <dbReference type="Proteomes" id="UP000198654"/>
    </source>
</evidence>
<evidence type="ECO:0000256" key="3">
    <source>
        <dbReference type="ARBA" id="ARBA00022475"/>
    </source>
</evidence>
<feature type="transmembrane region" description="Helical" evidence="7">
    <location>
        <begin position="221"/>
        <end position="241"/>
    </location>
</feature>
<evidence type="ECO:0000256" key="2">
    <source>
        <dbReference type="ARBA" id="ARBA00008929"/>
    </source>
</evidence>
<dbReference type="STRING" id="119000.SAMN05661010_02411"/>
<accession>A0A1G9MDL0</accession>
<proteinExistence type="inferred from homology"/>
<keyword evidence="4 7" id="KW-0812">Transmembrane</keyword>
<name>A0A1G9MDL0_9GAMM</name>
<feature type="transmembrane region" description="Helical" evidence="7">
    <location>
        <begin position="409"/>
        <end position="429"/>
    </location>
</feature>
<dbReference type="PANTHER" id="PTHR43044">
    <property type="match status" value="1"/>
</dbReference>
<evidence type="ECO:0000256" key="5">
    <source>
        <dbReference type="ARBA" id="ARBA00022989"/>
    </source>
</evidence>
<feature type="transmembrane region" description="Helical" evidence="7">
    <location>
        <begin position="33"/>
        <end position="57"/>
    </location>
</feature>
<feature type="transmembrane region" description="Helical" evidence="7">
    <location>
        <begin position="253"/>
        <end position="277"/>
    </location>
</feature>
<keyword evidence="5 7" id="KW-1133">Transmembrane helix</keyword>
<dbReference type="Pfam" id="PF03916">
    <property type="entry name" value="NrfD"/>
    <property type="match status" value="1"/>
</dbReference>
<feature type="transmembrane region" description="Helical" evidence="7">
    <location>
        <begin position="79"/>
        <end position="98"/>
    </location>
</feature>
<evidence type="ECO:0000313" key="8">
    <source>
        <dbReference type="EMBL" id="SDL72007.1"/>
    </source>
</evidence>
<dbReference type="OrthoDB" id="9806499at2"/>
<feature type="transmembrane region" description="Helical" evidence="7">
    <location>
        <begin position="364"/>
        <end position="380"/>
    </location>
</feature>
<organism evidence="8 9">
    <name type="scientific">Modicisalibacter muralis</name>
    <dbReference type="NCBI Taxonomy" id="119000"/>
    <lineage>
        <taxon>Bacteria</taxon>
        <taxon>Pseudomonadati</taxon>
        <taxon>Pseudomonadota</taxon>
        <taxon>Gammaproteobacteria</taxon>
        <taxon>Oceanospirillales</taxon>
        <taxon>Halomonadaceae</taxon>
        <taxon>Modicisalibacter</taxon>
    </lineage>
</organism>